<feature type="transmembrane region" description="Helical" evidence="1">
    <location>
        <begin position="12"/>
        <end position="29"/>
    </location>
</feature>
<keyword evidence="1" id="KW-0472">Membrane</keyword>
<dbReference type="RefSeq" id="WP_011610225.1">
    <property type="nucleotide sequence ID" value="NC_008312.1"/>
</dbReference>
<proteinExistence type="predicted"/>
<evidence type="ECO:0008006" key="3">
    <source>
        <dbReference type="Google" id="ProtNLM"/>
    </source>
</evidence>
<dbReference type="HOGENOM" id="CLU_112034_1_1_3"/>
<evidence type="ECO:0000313" key="2">
    <source>
        <dbReference type="EMBL" id="ABG49829.1"/>
    </source>
</evidence>
<dbReference type="Pfam" id="PF04214">
    <property type="entry name" value="DUF411"/>
    <property type="match status" value="1"/>
</dbReference>
<dbReference type="EMBL" id="CP000393">
    <property type="protein sequence ID" value="ABG49829.1"/>
    <property type="molecule type" value="Genomic_DNA"/>
</dbReference>
<dbReference type="OrthoDB" id="14727at2"/>
<gene>
    <name evidence="2" type="ordered locus">Tery_0360</name>
</gene>
<protein>
    <recommendedName>
        <fullName evidence="3">DUF411 domain-containing protein</fullName>
    </recommendedName>
</protein>
<dbReference type="KEGG" id="ter:Tery_0360"/>
<reference evidence="2" key="1">
    <citation type="submission" date="2006-06" db="EMBL/GenBank/DDBJ databases">
        <title>Complete sequence of Trichodesmium erythraeum IMS101.</title>
        <authorList>
            <consortium name="US DOE Joint Genome Institute"/>
            <person name="Copeland A."/>
            <person name="Lucas S."/>
            <person name="Lapidus A."/>
            <person name="Barry K."/>
            <person name="Detter J.C."/>
            <person name="Glavina del Rio T."/>
            <person name="Hammon N."/>
            <person name="Israni S."/>
            <person name="Dalin E."/>
            <person name="Tice H."/>
            <person name="Pitluck S."/>
            <person name="Kiss H."/>
            <person name="Munk A.C."/>
            <person name="Brettin T."/>
            <person name="Bruce D."/>
            <person name="Han C."/>
            <person name="Tapia R."/>
            <person name="Gilna P."/>
            <person name="Schmutz J."/>
            <person name="Larimer F."/>
            <person name="Land M."/>
            <person name="Hauser L."/>
            <person name="Kyrpides N."/>
            <person name="Kim E."/>
            <person name="Richardson P."/>
        </authorList>
    </citation>
    <scope>NUCLEOTIDE SEQUENCE [LARGE SCALE GENOMIC DNA]</scope>
    <source>
        <strain evidence="2">IMS101</strain>
    </source>
</reference>
<accession>Q119J5</accession>
<name>Q119J5_TRIEI</name>
<evidence type="ECO:0000256" key="1">
    <source>
        <dbReference type="SAM" id="Phobius"/>
    </source>
</evidence>
<dbReference type="STRING" id="203124.Tery_0360"/>
<dbReference type="InterPro" id="IPR007332">
    <property type="entry name" value="DUF411"/>
</dbReference>
<dbReference type="eggNOG" id="COG3019">
    <property type="taxonomic scope" value="Bacteria"/>
</dbReference>
<keyword evidence="1" id="KW-1133">Transmembrane helix</keyword>
<sequence>MKKVFSNWIKSLIAGVAVAGVLGATYWYFVGLPENPTLSTKTQTVLNSSLSTTDLAPPVLNVTVYRTPTCGCCKGWVEHIKQNGFQITDIVKPESEIKTIRQKYNLPSDLTSCHTSEIAGYLVEGHVPVADVKSLIAQKPDVAGISVPGMPIGTPGMEMGDRKQSFDVFTFEKDGQTKVFNSYKF</sequence>
<dbReference type="AlphaFoldDB" id="Q119J5"/>
<organism evidence="2">
    <name type="scientific">Trichodesmium erythraeum (strain IMS101)</name>
    <dbReference type="NCBI Taxonomy" id="203124"/>
    <lineage>
        <taxon>Bacteria</taxon>
        <taxon>Bacillati</taxon>
        <taxon>Cyanobacteriota</taxon>
        <taxon>Cyanophyceae</taxon>
        <taxon>Oscillatoriophycideae</taxon>
        <taxon>Oscillatoriales</taxon>
        <taxon>Microcoleaceae</taxon>
        <taxon>Trichodesmium</taxon>
    </lineage>
</organism>
<keyword evidence="1" id="KW-0812">Transmembrane</keyword>